<reference evidence="2 3" key="1">
    <citation type="submission" date="2014-07" db="EMBL/GenBank/DDBJ databases">
        <title>Epilithonimonas lactis LMG 22401 Genome.</title>
        <authorList>
            <person name="Pipes S.E."/>
            <person name="Stropko S.J."/>
        </authorList>
    </citation>
    <scope>NUCLEOTIDE SEQUENCE [LARGE SCALE GENOMIC DNA]</scope>
    <source>
        <strain evidence="2 3">LMG 24401</strain>
    </source>
</reference>
<feature type="transmembrane region" description="Helical" evidence="1">
    <location>
        <begin position="67"/>
        <end position="86"/>
    </location>
</feature>
<evidence type="ECO:0000313" key="2">
    <source>
        <dbReference type="EMBL" id="KFC22727.1"/>
    </source>
</evidence>
<dbReference type="STRING" id="421072.SAMN04488097_3247"/>
<dbReference type="AlphaFoldDB" id="A0A085BJT2"/>
<protein>
    <submittedName>
        <fullName evidence="2">Uncharacterized protein</fullName>
    </submittedName>
</protein>
<dbReference type="EMBL" id="JPLY01000002">
    <property type="protein sequence ID" value="KFC22727.1"/>
    <property type="molecule type" value="Genomic_DNA"/>
</dbReference>
<feature type="transmembrane region" description="Helical" evidence="1">
    <location>
        <begin position="12"/>
        <end position="34"/>
    </location>
</feature>
<keyword evidence="1" id="KW-0812">Transmembrane</keyword>
<keyword evidence="1" id="KW-0472">Membrane</keyword>
<evidence type="ECO:0000313" key="3">
    <source>
        <dbReference type="Proteomes" id="UP000028623"/>
    </source>
</evidence>
<feature type="transmembrane region" description="Helical" evidence="1">
    <location>
        <begin position="98"/>
        <end position="117"/>
    </location>
</feature>
<gene>
    <name evidence="2" type="ORF">IO89_06650</name>
</gene>
<accession>A0A085BJT2</accession>
<feature type="transmembrane region" description="Helical" evidence="1">
    <location>
        <begin position="40"/>
        <end position="58"/>
    </location>
</feature>
<sequence>MVQKFKIASLLSYFFIFIMGSMIAMPFGCILLLSFLDFSVLKYTIFGIVGIIILFYNLNRKTTNIKIIIDVLVFLLLLYPIMNRLFLFSMSFLNHPTFYIPLGLFISFYLISIFFEFKNLRTININS</sequence>
<evidence type="ECO:0000256" key="1">
    <source>
        <dbReference type="SAM" id="Phobius"/>
    </source>
</evidence>
<keyword evidence="1" id="KW-1133">Transmembrane helix</keyword>
<comment type="caution">
    <text evidence="2">The sequence shown here is derived from an EMBL/GenBank/DDBJ whole genome shotgun (WGS) entry which is preliminary data.</text>
</comment>
<organism evidence="2 3">
    <name type="scientific">Epilithonimonas lactis</name>
    <dbReference type="NCBI Taxonomy" id="421072"/>
    <lineage>
        <taxon>Bacteria</taxon>
        <taxon>Pseudomonadati</taxon>
        <taxon>Bacteroidota</taxon>
        <taxon>Flavobacteriia</taxon>
        <taxon>Flavobacteriales</taxon>
        <taxon>Weeksellaceae</taxon>
        <taxon>Chryseobacterium group</taxon>
        <taxon>Epilithonimonas</taxon>
    </lineage>
</organism>
<name>A0A085BJT2_9FLAO</name>
<keyword evidence="3" id="KW-1185">Reference proteome</keyword>
<dbReference type="Proteomes" id="UP000028623">
    <property type="component" value="Unassembled WGS sequence"/>
</dbReference>
<proteinExistence type="predicted"/>